<name>A0AB73IMR8_9BURK</name>
<accession>A0AB73IMR8</accession>
<proteinExistence type="predicted"/>
<organism evidence="1 2">
    <name type="scientific">Paraburkholderia caledonica</name>
    <dbReference type="NCBI Taxonomy" id="134536"/>
    <lineage>
        <taxon>Bacteria</taxon>
        <taxon>Pseudomonadati</taxon>
        <taxon>Pseudomonadota</taxon>
        <taxon>Betaproteobacteria</taxon>
        <taxon>Burkholderiales</taxon>
        <taxon>Burkholderiaceae</taxon>
        <taxon>Paraburkholderia</taxon>
    </lineage>
</organism>
<evidence type="ECO:0000313" key="2">
    <source>
        <dbReference type="Proteomes" id="UP001229486"/>
    </source>
</evidence>
<gene>
    <name evidence="1" type="ORF">J2793_006783</name>
</gene>
<comment type="caution">
    <text evidence="1">The sequence shown here is derived from an EMBL/GenBank/DDBJ whole genome shotgun (WGS) entry which is preliminary data.</text>
</comment>
<dbReference type="Proteomes" id="UP001229486">
    <property type="component" value="Unassembled WGS sequence"/>
</dbReference>
<sequence length="1267" mass="143965">MLQEKMNNFSENWRHLKSVLVGYSPEKADFYTLADHERAKALGAFLAVAGLATPALDRETVNEILAGRQPWPRASDDVDAFPGVDVPLSLLEELGLVAFFCGWCTVHCHHVRDCGGVDPSVLPLLRAIEHLKHVCYGQEGYVRPHFSVAVSKIDEASWELLRQVMDAGLLPELRLENDLARLEPDQRLWDPLCSTYLWLRLRETLGPDAAFERWIFCQRVNGRWASPIIREYLEFEDWQMFEQQLTAHLSRDPALTASVTTVWRQAVNEHSFAMIVAPRASHVYVTISAEGERQSAPEQVELLPPPTLATLADGYPPCPTGDPGDFSFLQRWHQYRHWGETPLFYSGLLSHVVEASVRIDGHMLAHSDCVDDLFELAKSRAILQHLLFTILPSFECPNFKILLLSRPDTCDIALYYLTRRAFSDRQRESNPITTSFDDGYQGLVSHEYLRAIANIPDRGHRLLAALVYLAGMVDFRSRDLSEKTEYRIVLRLLDSLKPDQAMDVVQAFIQNALALRSVDASIFSHTHYLFLGFWLIEKLDVTGTDLTGVASKSLKETVFAVYAAVFEDSLKGRHPDLQPSSFFATLPWHQLVSHGATVGALLGFSNDPGDWKQELKHENRQCLKSASTIRQYLQVLLSAGQPQRLPDDWRRIANRVIEIVRTLGFISDAEFTCLFDSYPMGDDYDLWGGFCQYTNLLEDSTYDDFLDRCLSKIPLHRLLVLLEKSTRVSRVSALKGALAQRPSPKMGETGLADLEKTFVSAITNGYAELAKGVLDAATKWLQQDRFTKMKNQQILHTRRVWASYDYKWQLVTLSEFLKDRPEEFQRSAHAVLIPHLANGPRHGLDNEQQYWRECERFRRYVIAAVYCQTNPERCVAIMEKLVSETHDTHHGFLLFSARVALYQTTKSIVGLRNALSQFMTLINRVDTRDMPIPWVSLILDVYRELGDEAVGEFWRQLGPEQRDRREVLAPYCRALIASGDVLIANQLVHRFMRLNGEPEAGLGLDELIDELGKALPDKPSIMELIGVVNEGAQRTIGQLSKHYNQIVSKNFEDYVAITAPQSNPDEFLRDVVIEVADELLLRKKNLQMSTTDGQGRSSHRITREDLINDWFTSLFDKRMAGARVGLRDQKRGGQSASGKSPGEIDGYITEASNRRLAIFEAFRLFSTDTGVISDHLNKISGYDNESLSPVFVVAYCDIVDFQALIDGYVTLVGSMDYVGFTRPAFSGEVQVLTWQRSAHRWLGVERRHRGHKEIIIYHLLLNMRESQ</sequence>
<protein>
    <submittedName>
        <fullName evidence="1">Uncharacterized protein</fullName>
    </submittedName>
</protein>
<dbReference type="EMBL" id="JAURTK010000018">
    <property type="protein sequence ID" value="MDP9651308.1"/>
    <property type="molecule type" value="Genomic_DNA"/>
</dbReference>
<reference evidence="1" key="1">
    <citation type="submission" date="2023-07" db="EMBL/GenBank/DDBJ databases">
        <title>Sorghum-associated microbial communities from plants grown in Nebraska, USA.</title>
        <authorList>
            <person name="Schachtman D."/>
        </authorList>
    </citation>
    <scope>NUCLEOTIDE SEQUENCE</scope>
    <source>
        <strain evidence="1">DS1061</strain>
    </source>
</reference>
<evidence type="ECO:0000313" key="1">
    <source>
        <dbReference type="EMBL" id="MDP9651308.1"/>
    </source>
</evidence>
<dbReference type="RefSeq" id="WP_392395956.1">
    <property type="nucleotide sequence ID" value="NZ_JAURTK010000018.1"/>
</dbReference>
<dbReference type="AlphaFoldDB" id="A0AB73IMR8"/>